<evidence type="ECO:0000313" key="2">
    <source>
        <dbReference type="Proteomes" id="UP000276260"/>
    </source>
</evidence>
<name>A0A3P3QPV6_9GAMM</name>
<protein>
    <submittedName>
        <fullName evidence="1">Uncharacterized protein</fullName>
    </submittedName>
</protein>
<proteinExistence type="predicted"/>
<dbReference type="EMBL" id="RRCF01000001">
    <property type="protein sequence ID" value="RRJ23204.1"/>
    <property type="molecule type" value="Genomic_DNA"/>
</dbReference>
<evidence type="ECO:0000313" key="1">
    <source>
        <dbReference type="EMBL" id="RRJ23204.1"/>
    </source>
</evidence>
<comment type="caution">
    <text evidence="1">The sequence shown here is derived from an EMBL/GenBank/DDBJ whole genome shotgun (WGS) entry which is preliminary data.</text>
</comment>
<keyword evidence="2" id="KW-1185">Reference proteome</keyword>
<reference evidence="1 2" key="1">
    <citation type="submission" date="2018-11" db="EMBL/GenBank/DDBJ databases">
        <title>Draft genome analysis of Rheinheimera mesophila isolated from an industrial waste site.</title>
        <authorList>
            <person name="Yu Q."/>
            <person name="Qi Y."/>
            <person name="Zhang H."/>
            <person name="Lu Y."/>
            <person name="Pu J."/>
        </authorList>
    </citation>
    <scope>NUCLEOTIDE SEQUENCE [LARGE SCALE GENOMIC DNA]</scope>
    <source>
        <strain evidence="1 2">IITR13</strain>
    </source>
</reference>
<gene>
    <name evidence="1" type="ORF">EIK76_03715</name>
</gene>
<dbReference type="RefSeq" id="WP_125060823.1">
    <property type="nucleotide sequence ID" value="NZ_RRCF01000001.1"/>
</dbReference>
<dbReference type="InterPro" id="IPR029063">
    <property type="entry name" value="SAM-dependent_MTases_sf"/>
</dbReference>
<dbReference type="SUPFAM" id="SSF53335">
    <property type="entry name" value="S-adenosyl-L-methionine-dependent methyltransferases"/>
    <property type="match status" value="1"/>
</dbReference>
<accession>A0A3P3QPV6</accession>
<dbReference type="Gene3D" id="3.40.50.150">
    <property type="entry name" value="Vaccinia Virus protein VP39"/>
    <property type="match status" value="1"/>
</dbReference>
<organism evidence="1 2">
    <name type="scientific">Rheinheimera mesophila</name>
    <dbReference type="NCBI Taxonomy" id="1547515"/>
    <lineage>
        <taxon>Bacteria</taxon>
        <taxon>Pseudomonadati</taxon>
        <taxon>Pseudomonadota</taxon>
        <taxon>Gammaproteobacteria</taxon>
        <taxon>Chromatiales</taxon>
        <taxon>Chromatiaceae</taxon>
        <taxon>Rheinheimera</taxon>
    </lineage>
</organism>
<sequence length="147" mass="16931">MIDINFHLLADEDSKQRFQQHSQLLQQQSYVQNFSTIDGQLSIYRHPEVFVRTAEQIVSINPHLGGPLKHFVQAAGPQVRIHCFEERSNQYAALCRNLLHWHIEPYVVPVCAGIWSESGLLTVNHMGHSGAMYFPRSLQLPQQTERQ</sequence>
<dbReference type="Proteomes" id="UP000276260">
    <property type="component" value="Unassembled WGS sequence"/>
</dbReference>
<dbReference type="AlphaFoldDB" id="A0A3P3QPV6"/>